<dbReference type="SUPFAM" id="SSF53178">
    <property type="entry name" value="Peptidyl-tRNA hydrolase-like"/>
    <property type="match status" value="1"/>
</dbReference>
<comment type="similarity">
    <text evidence="5 8">Belongs to the PTH family.</text>
</comment>
<dbReference type="STRING" id="888050.HMPREF9004_0388"/>
<dbReference type="GO" id="GO:0000049">
    <property type="term" value="F:tRNA binding"/>
    <property type="evidence" value="ECO:0007669"/>
    <property type="project" value="UniProtKB-UniRule"/>
</dbReference>
<comment type="function">
    <text evidence="8">Catalyzes the release of premature peptidyl moieties from peptidyl-tRNA molecules trapped in stalled 50S ribosomal subunits, and thus maintains levels of free tRNAs and 50S ribosomes.</text>
</comment>
<feature type="binding site" evidence="8">
    <location>
        <position position="76"/>
    </location>
    <ligand>
        <name>tRNA</name>
        <dbReference type="ChEBI" id="CHEBI:17843"/>
    </ligand>
</feature>
<dbReference type="InterPro" id="IPR036416">
    <property type="entry name" value="Pept_tRNA_hydro_sf"/>
</dbReference>
<evidence type="ECO:0000256" key="7">
    <source>
        <dbReference type="ARBA" id="ARBA00050038"/>
    </source>
</evidence>
<dbReference type="GO" id="GO:0006515">
    <property type="term" value="P:protein quality control for misfolded or incompletely synthesized proteins"/>
    <property type="evidence" value="ECO:0007669"/>
    <property type="project" value="UniProtKB-UniRule"/>
</dbReference>
<comment type="catalytic activity">
    <reaction evidence="6 8">
        <text>an N-acyl-L-alpha-aminoacyl-tRNA + H2O = an N-acyl-L-amino acid + a tRNA + H(+)</text>
        <dbReference type="Rhea" id="RHEA:54448"/>
        <dbReference type="Rhea" id="RHEA-COMP:10123"/>
        <dbReference type="Rhea" id="RHEA-COMP:13883"/>
        <dbReference type="ChEBI" id="CHEBI:15377"/>
        <dbReference type="ChEBI" id="CHEBI:15378"/>
        <dbReference type="ChEBI" id="CHEBI:59874"/>
        <dbReference type="ChEBI" id="CHEBI:78442"/>
        <dbReference type="ChEBI" id="CHEBI:138191"/>
        <dbReference type="EC" id="3.1.1.29"/>
    </reaction>
</comment>
<sequence>MTPTSPWLVVGLGNPGAEYASTRHNVGHLSVDVLQRRCGETWSGHRTGTHIVQARLGILPGGAPGPKVILAKSDSYMNTSGGPIGRLMRFFDVPAERLLVIHDDLDLPPHELRLKFGGGEGGHNGLKSISQALGTKNYHRLRIGIGRPPGRMEVVDFVLSTIPSKERPEWEVTFEETADLVESIVTCGFAHTQQELHSKNASTRA</sequence>
<proteinExistence type="inferred from homology"/>
<dbReference type="PATRIC" id="fig|888050.3.peg.376"/>
<name>N6XC14_9ACTO</name>
<dbReference type="PANTHER" id="PTHR17224">
    <property type="entry name" value="PEPTIDYL-TRNA HYDROLASE"/>
    <property type="match status" value="1"/>
</dbReference>
<dbReference type="RefSeq" id="WP_005962119.1">
    <property type="nucleotide sequence ID" value="NZ_CP040505.1"/>
</dbReference>
<evidence type="ECO:0000256" key="6">
    <source>
        <dbReference type="ARBA" id="ARBA00048707"/>
    </source>
</evidence>
<dbReference type="NCBIfam" id="TIGR00447">
    <property type="entry name" value="pth"/>
    <property type="match status" value="1"/>
</dbReference>
<dbReference type="CDD" id="cd00462">
    <property type="entry name" value="PTH"/>
    <property type="match status" value="1"/>
</dbReference>
<evidence type="ECO:0000313" key="10">
    <source>
        <dbReference type="Proteomes" id="UP000013015"/>
    </source>
</evidence>
<dbReference type="GO" id="GO:0005737">
    <property type="term" value="C:cytoplasm"/>
    <property type="evidence" value="ECO:0007669"/>
    <property type="project" value="UniProtKB-SubCell"/>
</dbReference>
<dbReference type="OrthoDB" id="9800507at2"/>
<evidence type="ECO:0000256" key="8">
    <source>
        <dbReference type="HAMAP-Rule" id="MF_00083"/>
    </source>
</evidence>
<dbReference type="eggNOG" id="COG0193">
    <property type="taxonomic scope" value="Bacteria"/>
</dbReference>
<keyword evidence="4 8" id="KW-0694">RNA-binding</keyword>
<keyword evidence="8" id="KW-0963">Cytoplasm</keyword>
<feature type="site" description="Discriminates between blocked and unblocked aminoacyl-tRNA" evidence="8">
    <location>
        <position position="14"/>
    </location>
</feature>
<dbReference type="GO" id="GO:0072344">
    <property type="term" value="P:rescue of stalled ribosome"/>
    <property type="evidence" value="ECO:0007669"/>
    <property type="project" value="UniProtKB-UniRule"/>
</dbReference>
<reference evidence="9 10" key="1">
    <citation type="submission" date="2013-03" db="EMBL/GenBank/DDBJ databases">
        <title>Reference genome for the Human Microbiome Project.</title>
        <authorList>
            <person name="Aqrawi P."/>
            <person name="Ayvaz T."/>
            <person name="Bess C."/>
            <person name="Blankenburg K."/>
            <person name="Coyle M."/>
            <person name="Deng J."/>
            <person name="Forbes L."/>
            <person name="Fowler G."/>
            <person name="Francisco L."/>
            <person name="Fu Q."/>
            <person name="Gibbs R."/>
            <person name="Gross S."/>
            <person name="Gubbala S."/>
            <person name="Hale W."/>
            <person name="Hemphill L."/>
            <person name="Highlander S."/>
            <person name="Hirani K."/>
            <person name="Jackson L."/>
            <person name="Jakkamsetti A."/>
            <person name="Javaid M."/>
            <person name="Jayaseelan J.C."/>
            <person name="Jiang H."/>
            <person name="Joshi V."/>
            <person name="Korchina V."/>
            <person name="Kovar C."/>
            <person name="Lara F."/>
            <person name="Lee S."/>
            <person name="Liu Y."/>
            <person name="Mata R."/>
            <person name="Mathew T."/>
            <person name="Munidasa M."/>
            <person name="Muzny D."/>
            <person name="Nazareth L."/>
            <person name="Ngo R."/>
            <person name="Nguyen L."/>
            <person name="Nguyen N."/>
            <person name="Okwuonu G."/>
            <person name="Ongeri F."/>
            <person name="Palculict T."/>
            <person name="Patil S."/>
            <person name="Petrosino J."/>
            <person name="Pham C."/>
            <person name="Pham P."/>
            <person name="Pu L.-L."/>
            <person name="Qin X."/>
            <person name="Qu J."/>
            <person name="Reid J."/>
            <person name="Ross M."/>
            <person name="Ruth R."/>
            <person name="Saada N."/>
            <person name="San Lucas F."/>
            <person name="Santibanez J."/>
            <person name="Shang Y."/>
            <person name="Simmons D."/>
            <person name="Song X.-Z."/>
            <person name="Tang L.-Y."/>
            <person name="Thornton R."/>
            <person name="Warren J."/>
            <person name="Weissenberger G."/>
            <person name="Wilczek-Boney K."/>
            <person name="Worley K."/>
            <person name="Youmans B."/>
            <person name="Zhang J."/>
            <person name="Zhang L."/>
            <person name="Zhao Z."/>
            <person name="Zhou C."/>
            <person name="Zhu D."/>
            <person name="Zhu Y."/>
        </authorList>
    </citation>
    <scope>NUCLEOTIDE SEQUENCE [LARGE SCALE GENOMIC DNA]</scope>
    <source>
        <strain evidence="9 10">F0333</strain>
    </source>
</reference>
<keyword evidence="2 8" id="KW-0820">tRNA-binding</keyword>
<feature type="site" description="Stabilizes the basic form of H active site to accept a proton" evidence="8">
    <location>
        <position position="103"/>
    </location>
</feature>
<dbReference type="InterPro" id="IPR018171">
    <property type="entry name" value="Pept_tRNA_hydro_CS"/>
</dbReference>
<keyword evidence="3 8" id="KW-0378">Hydrolase</keyword>
<dbReference type="EMBL" id="AQHZ01000007">
    <property type="protein sequence ID" value="ENO18718.1"/>
    <property type="molecule type" value="Genomic_DNA"/>
</dbReference>
<organism evidence="9 10">
    <name type="scientific">Schaalia cardiffensis F0333</name>
    <dbReference type="NCBI Taxonomy" id="888050"/>
    <lineage>
        <taxon>Bacteria</taxon>
        <taxon>Bacillati</taxon>
        <taxon>Actinomycetota</taxon>
        <taxon>Actinomycetes</taxon>
        <taxon>Actinomycetales</taxon>
        <taxon>Actinomycetaceae</taxon>
        <taxon>Schaalia</taxon>
    </lineage>
</organism>
<dbReference type="FunFam" id="3.40.50.1470:FF:000001">
    <property type="entry name" value="Peptidyl-tRNA hydrolase"/>
    <property type="match status" value="1"/>
</dbReference>
<evidence type="ECO:0000256" key="2">
    <source>
        <dbReference type="ARBA" id="ARBA00022555"/>
    </source>
</evidence>
<dbReference type="InterPro" id="IPR001328">
    <property type="entry name" value="Pept_tRNA_hydro"/>
</dbReference>
<evidence type="ECO:0000256" key="4">
    <source>
        <dbReference type="ARBA" id="ARBA00022884"/>
    </source>
</evidence>
<accession>N6XC14</accession>
<dbReference type="GO" id="GO:0004045">
    <property type="term" value="F:peptidyl-tRNA hydrolase activity"/>
    <property type="evidence" value="ECO:0007669"/>
    <property type="project" value="UniProtKB-UniRule"/>
</dbReference>
<comment type="caution">
    <text evidence="9">The sequence shown here is derived from an EMBL/GenBank/DDBJ whole genome shotgun (WGS) entry which is preliminary data.</text>
</comment>
<gene>
    <name evidence="8 9" type="primary">pth</name>
    <name evidence="9" type="ORF">HMPREF9004_0388</name>
</gene>
<keyword evidence="10" id="KW-1185">Reference proteome</keyword>
<feature type="binding site" evidence="8">
    <location>
        <position position="19"/>
    </location>
    <ligand>
        <name>tRNA</name>
        <dbReference type="ChEBI" id="CHEBI:17843"/>
    </ligand>
</feature>
<evidence type="ECO:0000256" key="3">
    <source>
        <dbReference type="ARBA" id="ARBA00022801"/>
    </source>
</evidence>
<feature type="binding site" evidence="8">
    <location>
        <position position="78"/>
    </location>
    <ligand>
        <name>tRNA</name>
        <dbReference type="ChEBI" id="CHEBI:17843"/>
    </ligand>
</feature>
<dbReference type="Pfam" id="PF01195">
    <property type="entry name" value="Pept_tRNA_hydro"/>
    <property type="match status" value="1"/>
</dbReference>
<dbReference type="HOGENOM" id="CLU_062456_2_2_11"/>
<protein>
    <recommendedName>
        <fullName evidence="7 8">Peptidyl-tRNA hydrolase</fullName>
        <shortName evidence="8">Pth</shortName>
        <ecNumber evidence="1 8">3.1.1.29</ecNumber>
    </recommendedName>
</protein>
<dbReference type="AlphaFoldDB" id="N6XC14"/>
<dbReference type="HAMAP" id="MF_00083">
    <property type="entry name" value="Pept_tRNA_hydro_bact"/>
    <property type="match status" value="1"/>
</dbReference>
<comment type="function">
    <text evidence="8">Hydrolyzes ribosome-free peptidyl-tRNAs (with 1 or more amino acids incorporated), which drop off the ribosome during protein synthesis, or as a result of ribosome stalling.</text>
</comment>
<dbReference type="PROSITE" id="PS01196">
    <property type="entry name" value="PEPT_TRNA_HYDROL_2"/>
    <property type="match status" value="1"/>
</dbReference>
<feature type="binding site" evidence="8">
    <location>
        <position position="124"/>
    </location>
    <ligand>
        <name>tRNA</name>
        <dbReference type="ChEBI" id="CHEBI:17843"/>
    </ligand>
</feature>
<evidence type="ECO:0000256" key="1">
    <source>
        <dbReference type="ARBA" id="ARBA00013260"/>
    </source>
</evidence>
<comment type="subunit">
    <text evidence="8">Monomer.</text>
</comment>
<dbReference type="PANTHER" id="PTHR17224:SF1">
    <property type="entry name" value="PEPTIDYL-TRNA HYDROLASE"/>
    <property type="match status" value="1"/>
</dbReference>
<dbReference type="Proteomes" id="UP000013015">
    <property type="component" value="Unassembled WGS sequence"/>
</dbReference>
<dbReference type="EC" id="3.1.1.29" evidence="1 8"/>
<comment type="subcellular location">
    <subcellularLocation>
        <location evidence="8">Cytoplasm</location>
    </subcellularLocation>
</comment>
<evidence type="ECO:0000313" key="9">
    <source>
        <dbReference type="EMBL" id="ENO18718.1"/>
    </source>
</evidence>
<dbReference type="Gene3D" id="3.40.50.1470">
    <property type="entry name" value="Peptidyl-tRNA hydrolase"/>
    <property type="match status" value="1"/>
</dbReference>
<evidence type="ECO:0000256" key="5">
    <source>
        <dbReference type="ARBA" id="ARBA00038063"/>
    </source>
</evidence>
<feature type="active site" description="Proton acceptor" evidence="8">
    <location>
        <position position="24"/>
    </location>
</feature>